<dbReference type="AlphaFoldDB" id="A0A1M4V2R7"/>
<evidence type="ECO:0000313" key="3">
    <source>
        <dbReference type="Proteomes" id="UP000184368"/>
    </source>
</evidence>
<proteinExistence type="predicted"/>
<gene>
    <name evidence="2" type="ORF">SAMN05444008_102117</name>
</gene>
<evidence type="ECO:0000313" key="2">
    <source>
        <dbReference type="EMBL" id="SHE63281.1"/>
    </source>
</evidence>
<dbReference type="Proteomes" id="UP000184368">
    <property type="component" value="Unassembled WGS sequence"/>
</dbReference>
<evidence type="ECO:0000259" key="1">
    <source>
        <dbReference type="SMART" id="SM00953"/>
    </source>
</evidence>
<reference evidence="2 3" key="1">
    <citation type="submission" date="2016-11" db="EMBL/GenBank/DDBJ databases">
        <authorList>
            <person name="Jaros S."/>
            <person name="Januszkiewicz K."/>
            <person name="Wedrychowicz H."/>
        </authorList>
    </citation>
    <scope>NUCLEOTIDE SEQUENCE [LARGE SCALE GENOMIC DNA]</scope>
    <source>
        <strain evidence="2 3">DSM 26897</strain>
    </source>
</reference>
<dbReference type="STRING" id="1302690.BUE76_13115"/>
<keyword evidence="3" id="KW-1185">Reference proteome</keyword>
<dbReference type="EMBL" id="FQUO01000002">
    <property type="protein sequence ID" value="SHE63281.1"/>
    <property type="molecule type" value="Genomic_DNA"/>
</dbReference>
<organism evidence="2 3">
    <name type="scientific">Cnuella takakiae</name>
    <dbReference type="NCBI Taxonomy" id="1302690"/>
    <lineage>
        <taxon>Bacteria</taxon>
        <taxon>Pseudomonadati</taxon>
        <taxon>Bacteroidota</taxon>
        <taxon>Chitinophagia</taxon>
        <taxon>Chitinophagales</taxon>
        <taxon>Chitinophagaceae</taxon>
        <taxon>Cnuella</taxon>
    </lineage>
</organism>
<dbReference type="Pfam" id="PF08808">
    <property type="entry name" value="RES"/>
    <property type="match status" value="1"/>
</dbReference>
<dbReference type="RefSeq" id="WP_245798289.1">
    <property type="nucleotide sequence ID" value="NZ_FQUO01000002.1"/>
</dbReference>
<feature type="domain" description="RES" evidence="1">
    <location>
        <begin position="25"/>
        <end position="150"/>
    </location>
</feature>
<sequence>MAGSNTAFTPDMILYRLAALKYAQDLTGEGSRLYGGRWNLPGTPCIYTAENRALAVLEYSVNVDLHLIPRTLQIIQLQVPDDSITICNIPDLPGNWKDVPAPAHTQRFGSRLLQAKETLMIKVPSTVVPQEFNFLINPLHPGMQQVRVLAIEDFVYDPRIKQ</sequence>
<dbReference type="InterPro" id="IPR014914">
    <property type="entry name" value="RES_dom"/>
</dbReference>
<accession>A0A1M4V2R7</accession>
<protein>
    <submittedName>
        <fullName evidence="2">RES domain-containing protein</fullName>
    </submittedName>
</protein>
<name>A0A1M4V2R7_9BACT</name>
<dbReference type="SMART" id="SM00953">
    <property type="entry name" value="RES"/>
    <property type="match status" value="1"/>
</dbReference>